<dbReference type="InParanoid" id="B0DDH6"/>
<dbReference type="EMBL" id="DS547104">
    <property type="protein sequence ID" value="EDR07612.1"/>
    <property type="molecule type" value="Genomic_DNA"/>
</dbReference>
<proteinExistence type="predicted"/>
<dbReference type="KEGG" id="lbc:LACBIDRAFT_298727"/>
<evidence type="ECO:0000313" key="3">
    <source>
        <dbReference type="Proteomes" id="UP000001194"/>
    </source>
</evidence>
<evidence type="ECO:0000256" key="1">
    <source>
        <dbReference type="SAM" id="MobiDB-lite"/>
    </source>
</evidence>
<feature type="region of interest" description="Disordered" evidence="1">
    <location>
        <begin position="45"/>
        <end position="86"/>
    </location>
</feature>
<keyword evidence="3" id="KW-1185">Reference proteome</keyword>
<reference evidence="2 3" key="1">
    <citation type="journal article" date="2008" name="Nature">
        <title>The genome of Laccaria bicolor provides insights into mycorrhizal symbiosis.</title>
        <authorList>
            <person name="Martin F."/>
            <person name="Aerts A."/>
            <person name="Ahren D."/>
            <person name="Brun A."/>
            <person name="Danchin E.G.J."/>
            <person name="Duchaussoy F."/>
            <person name="Gibon J."/>
            <person name="Kohler A."/>
            <person name="Lindquist E."/>
            <person name="Pereda V."/>
            <person name="Salamov A."/>
            <person name="Shapiro H.J."/>
            <person name="Wuyts J."/>
            <person name="Blaudez D."/>
            <person name="Buee M."/>
            <person name="Brokstein P."/>
            <person name="Canbaeck B."/>
            <person name="Cohen D."/>
            <person name="Courty P.E."/>
            <person name="Coutinho P.M."/>
            <person name="Delaruelle C."/>
            <person name="Detter J.C."/>
            <person name="Deveau A."/>
            <person name="DiFazio S."/>
            <person name="Duplessis S."/>
            <person name="Fraissinet-Tachet L."/>
            <person name="Lucic E."/>
            <person name="Frey-Klett P."/>
            <person name="Fourrey C."/>
            <person name="Feussner I."/>
            <person name="Gay G."/>
            <person name="Grimwood J."/>
            <person name="Hoegger P.J."/>
            <person name="Jain P."/>
            <person name="Kilaru S."/>
            <person name="Labbe J."/>
            <person name="Lin Y.C."/>
            <person name="Legue V."/>
            <person name="Le Tacon F."/>
            <person name="Marmeisse R."/>
            <person name="Melayah D."/>
            <person name="Montanini B."/>
            <person name="Muratet M."/>
            <person name="Nehls U."/>
            <person name="Niculita-Hirzel H."/>
            <person name="Oudot-Le Secq M.P."/>
            <person name="Peter M."/>
            <person name="Quesneville H."/>
            <person name="Rajashekar B."/>
            <person name="Reich M."/>
            <person name="Rouhier N."/>
            <person name="Schmutz J."/>
            <person name="Yin T."/>
            <person name="Chalot M."/>
            <person name="Henrissat B."/>
            <person name="Kuees U."/>
            <person name="Lucas S."/>
            <person name="Van de Peer Y."/>
            <person name="Podila G.K."/>
            <person name="Polle A."/>
            <person name="Pukkila P.J."/>
            <person name="Richardson P.M."/>
            <person name="Rouze P."/>
            <person name="Sanders I.R."/>
            <person name="Stajich J.E."/>
            <person name="Tunlid A."/>
            <person name="Tuskan G."/>
            <person name="Grigoriev I.V."/>
        </authorList>
    </citation>
    <scope>NUCLEOTIDE SEQUENCE [LARGE SCALE GENOMIC DNA]</scope>
    <source>
        <strain evidence="3">S238N-H82 / ATCC MYA-4686</strain>
    </source>
</reference>
<sequence length="238" mass="27289">MYRLPQNAPTPPFSFMNPPSTPWRRNDVSPSAKRCLCVLANFSSRSTTSCNPPSVKTTYRRPQKRQTSPSGFQNPSTSPWRRDDISSSAKRPLRAAIFFQPLHNALHPSWPQDDVSSSANRSHASLQLQKPFHLSMGLPGRETTYRRPLNAFYVLENNPNRSTMPLARRRRIVFRQTAPHHPRASRTLPPRHRSPRCRDDVSTSAKRPPYMLDFFSSRSPTLSIPPDPKTTYRRPQDC</sequence>
<dbReference type="RefSeq" id="XP_001882004.1">
    <property type="nucleotide sequence ID" value="XM_001881969.1"/>
</dbReference>
<protein>
    <submittedName>
        <fullName evidence="2">Predicted protein</fullName>
    </submittedName>
</protein>
<evidence type="ECO:0000313" key="2">
    <source>
        <dbReference type="EMBL" id="EDR07612.1"/>
    </source>
</evidence>
<feature type="region of interest" description="Disordered" evidence="1">
    <location>
        <begin position="176"/>
        <end position="238"/>
    </location>
</feature>
<feature type="compositionally biased region" description="Polar residues" evidence="1">
    <location>
        <begin position="65"/>
        <end position="79"/>
    </location>
</feature>
<gene>
    <name evidence="2" type="ORF">LACBIDRAFT_298727</name>
</gene>
<name>B0DDH6_LACBS</name>
<dbReference type="OrthoDB" id="10642312at2759"/>
<dbReference type="Proteomes" id="UP000001194">
    <property type="component" value="Unassembled WGS sequence"/>
</dbReference>
<accession>B0DDH6</accession>
<feature type="region of interest" description="Disordered" evidence="1">
    <location>
        <begin position="1"/>
        <end position="27"/>
    </location>
</feature>
<feature type="compositionally biased region" description="Polar residues" evidence="1">
    <location>
        <begin position="45"/>
        <end position="57"/>
    </location>
</feature>
<organism evidence="3">
    <name type="scientific">Laccaria bicolor (strain S238N-H82 / ATCC MYA-4686)</name>
    <name type="common">Bicoloured deceiver</name>
    <name type="synonym">Laccaria laccata var. bicolor</name>
    <dbReference type="NCBI Taxonomy" id="486041"/>
    <lineage>
        <taxon>Eukaryota</taxon>
        <taxon>Fungi</taxon>
        <taxon>Dikarya</taxon>
        <taxon>Basidiomycota</taxon>
        <taxon>Agaricomycotina</taxon>
        <taxon>Agaricomycetes</taxon>
        <taxon>Agaricomycetidae</taxon>
        <taxon>Agaricales</taxon>
        <taxon>Agaricineae</taxon>
        <taxon>Hydnangiaceae</taxon>
        <taxon>Laccaria</taxon>
    </lineage>
</organism>
<feature type="compositionally biased region" description="Basic residues" evidence="1">
    <location>
        <begin position="176"/>
        <end position="195"/>
    </location>
</feature>
<dbReference type="GeneID" id="6077501"/>
<dbReference type="HOGENOM" id="CLU_1165997_0_0_1"/>
<dbReference type="AlphaFoldDB" id="B0DDH6"/>